<protein>
    <submittedName>
        <fullName evidence="2">Uncharacterized protein</fullName>
    </submittedName>
</protein>
<dbReference type="RefSeq" id="WP_129121454.1">
    <property type="nucleotide sequence ID" value="NZ_PEIB01000004.1"/>
</dbReference>
<keyword evidence="3" id="KW-1185">Reference proteome</keyword>
<evidence type="ECO:0000313" key="3">
    <source>
        <dbReference type="Proteomes" id="UP000290287"/>
    </source>
</evidence>
<gene>
    <name evidence="2" type="ORF">CS022_05530</name>
</gene>
<feature type="signal peptide" evidence="1">
    <location>
        <begin position="1"/>
        <end position="24"/>
    </location>
</feature>
<evidence type="ECO:0000313" key="2">
    <source>
        <dbReference type="EMBL" id="RXJ74096.1"/>
    </source>
</evidence>
<dbReference type="Proteomes" id="UP000290287">
    <property type="component" value="Unassembled WGS sequence"/>
</dbReference>
<comment type="caution">
    <text evidence="2">The sequence shown here is derived from an EMBL/GenBank/DDBJ whole genome shotgun (WGS) entry which is preliminary data.</text>
</comment>
<dbReference type="EMBL" id="PEIB01000004">
    <property type="protein sequence ID" value="RXJ74096.1"/>
    <property type="molecule type" value="Genomic_DNA"/>
</dbReference>
<evidence type="ECO:0000256" key="1">
    <source>
        <dbReference type="SAM" id="SignalP"/>
    </source>
</evidence>
<reference evidence="2 3" key="1">
    <citation type="submission" date="2017-10" db="EMBL/GenBank/DDBJ databases">
        <title>Nyctiphanis sp. nov., isolated from the stomach of the euphausiid Nyctiphanes simplex (Hansen, 1911) in the Gulf of California.</title>
        <authorList>
            <person name="Gomez-Gil B."/>
            <person name="Aguilar-Mendez M."/>
            <person name="Lopez-Cortes A."/>
            <person name="Gomez-Gutierrez J."/>
            <person name="Roque A."/>
            <person name="Lang E."/>
            <person name="Gonzalez-Castillo A."/>
        </authorList>
    </citation>
    <scope>NUCLEOTIDE SEQUENCE [LARGE SCALE GENOMIC DNA]</scope>
    <source>
        <strain evidence="2 3">CAIM 600</strain>
    </source>
</reference>
<dbReference type="OrthoDB" id="5915530at2"/>
<keyword evidence="1" id="KW-0732">Signal</keyword>
<sequence>MCKKRTPFSLVAGALLFLSSSAVSQTFTLSNDSGSQLNNHNPHFTGLGYLQPRASNSGSSSVRYLPQKNDSAAVDIYDSSSNRGYIKGKGFRGYETQVISTLAPEESNAGGNLWTLLGGNSNLNHCKLFPDSNFGGIWNSLWGSHSTSIGVGGGDDVSWGISATLGTSCDGVHNGHAIFVKVGASISTGIGEALELAQAPSPVKVSFNIGASAGFKVEVGGGKMGYFNKVPHPIYVAGIRFPEYTYISLTPDGKITLGGALKAGMVIGGTLGVSINLLDISAPVRLEAGLTRAANPKNYKYYTRKTAKIGASSAGGRAYASLWLGNPPWTWTILSTTLFSWSGFPIFSHTFYDEFEKGKLLVNPKENTASISQSSV</sequence>
<proteinExistence type="predicted"/>
<feature type="chain" id="PRO_5020390176" evidence="1">
    <location>
        <begin position="25"/>
        <end position="376"/>
    </location>
</feature>
<accession>A0A4Q0YSG9</accession>
<organism evidence="2 3">
    <name type="scientific">Veronia nyctiphanis</name>
    <dbReference type="NCBI Taxonomy" id="1278244"/>
    <lineage>
        <taxon>Bacteria</taxon>
        <taxon>Pseudomonadati</taxon>
        <taxon>Pseudomonadota</taxon>
        <taxon>Gammaproteobacteria</taxon>
        <taxon>Vibrionales</taxon>
        <taxon>Vibrionaceae</taxon>
        <taxon>Veronia</taxon>
    </lineage>
</organism>
<name>A0A4Q0YSG9_9GAMM</name>
<dbReference type="AlphaFoldDB" id="A0A4Q0YSG9"/>